<dbReference type="InterPro" id="IPR007292">
    <property type="entry name" value="Nuclear_fusion_Kar5"/>
</dbReference>
<dbReference type="Proteomes" id="UP000006790">
    <property type="component" value="Chromosome 3"/>
</dbReference>
<comment type="subcellular location">
    <subcellularLocation>
        <location evidence="13">Endoplasmic reticulum membrane</location>
    </subcellularLocation>
    <subcellularLocation>
        <location evidence="13">Nucleus membrane</location>
    </subcellularLocation>
</comment>
<evidence type="ECO:0000256" key="5">
    <source>
        <dbReference type="ARBA" id="ARBA00022692"/>
    </source>
</evidence>
<evidence type="ECO:0000256" key="11">
    <source>
        <dbReference type="ARBA" id="ARBA00023242"/>
    </source>
</evidence>
<dbReference type="EMBL" id="CP002499">
    <property type="protein sequence ID" value="AET38903.1"/>
    <property type="molecule type" value="Genomic_DNA"/>
</dbReference>
<comment type="function">
    <text evidence="1 13">Required for nuclear membrane fusion during karyogamy.</text>
</comment>
<sequence length="476" mass="54084">MRKLLYILGIAALGRTQLSNLVARLSQNSPDDTNFHSVSQDIIANRFPILESSCVQRALSEFLPQCLQYGIETVSTETRIQAAVKLSVCELQASRVDNIPIECTSLSGTSECVRALEKSPQWWTTYSGNYQRLPSICFENALPYEKEQILSLFLNITDVYSGFWDDIVLEIEKYKDKFQETTEENLNSMKQKVEETTHEIIQHLKEELESMDSKLEDLNETVFEHSDSIRTVLGDIDEEINEYDVKGQILHLKHDTLSAWRDLNNEIDGYKNLQVSYLRDIDLIFEKFYAETSKSIGQVGNAIVDSQLDTINLISDFNNLLNNSILPALVDDLLPEVEHISGFIVNKLSAIDSMVDEKLDTWGSRMDMKLGDIESHISDTVEKVEEMNDSIEILQSRIGFLVSIGNNILRFLMCSYNFCHNLFVSYRALSFGVITLLYLFNKPIPFSISYLLLIKSVLVFIAAVLGARTGSLLSFK</sequence>
<dbReference type="GO" id="GO:0000742">
    <property type="term" value="P:karyogamy involved in conjugation with cellular fusion"/>
    <property type="evidence" value="ECO:0007669"/>
    <property type="project" value="UniProtKB-UniRule"/>
</dbReference>
<dbReference type="HOGENOM" id="CLU_042075_0_0_1"/>
<keyword evidence="16" id="KW-1185">Reference proteome</keyword>
<evidence type="ECO:0000256" key="12">
    <source>
        <dbReference type="ARBA" id="ARBA00031468"/>
    </source>
</evidence>
<evidence type="ECO:0000256" key="9">
    <source>
        <dbReference type="ARBA" id="ARBA00023136"/>
    </source>
</evidence>
<evidence type="ECO:0000313" key="16">
    <source>
        <dbReference type="Proteomes" id="UP000006790"/>
    </source>
</evidence>
<accession>G8JRY4</accession>
<dbReference type="GO" id="GO:0005789">
    <property type="term" value="C:endoplasmic reticulum membrane"/>
    <property type="evidence" value="ECO:0007669"/>
    <property type="project" value="UniProtKB-SubCell"/>
</dbReference>
<dbReference type="PANTHER" id="PTHR28012:SF1">
    <property type="entry name" value="NUCLEAR FUSION PROTEIN KAR5"/>
    <property type="match status" value="1"/>
</dbReference>
<proteinExistence type="inferred from homology"/>
<keyword evidence="8 13" id="KW-1133">Transmembrane helix</keyword>
<evidence type="ECO:0000256" key="13">
    <source>
        <dbReference type="RuleBase" id="RU368082"/>
    </source>
</evidence>
<dbReference type="InParanoid" id="G8JRY4"/>
<dbReference type="GeneID" id="11472256"/>
<organism evidence="15 16">
    <name type="scientific">Eremothecium cymbalariae (strain CBS 270.75 / DBVPG 7215 / KCTC 17166 / NRRL Y-17582)</name>
    <name type="common">Yeast</name>
    <dbReference type="NCBI Taxonomy" id="931890"/>
    <lineage>
        <taxon>Eukaryota</taxon>
        <taxon>Fungi</taxon>
        <taxon>Dikarya</taxon>
        <taxon>Ascomycota</taxon>
        <taxon>Saccharomycotina</taxon>
        <taxon>Saccharomycetes</taxon>
        <taxon>Saccharomycetales</taxon>
        <taxon>Saccharomycetaceae</taxon>
        <taxon>Eremothecium</taxon>
    </lineage>
</organism>
<feature type="coiled-coil region" evidence="14">
    <location>
        <begin position="179"/>
        <end position="221"/>
    </location>
</feature>
<feature type="transmembrane region" description="Helical" evidence="13">
    <location>
        <begin position="448"/>
        <end position="467"/>
    </location>
</feature>
<evidence type="ECO:0000256" key="7">
    <source>
        <dbReference type="ARBA" id="ARBA00022824"/>
    </source>
</evidence>
<evidence type="ECO:0000313" key="15">
    <source>
        <dbReference type="EMBL" id="AET38903.1"/>
    </source>
</evidence>
<dbReference type="Pfam" id="PF04163">
    <property type="entry name" value="Tht1"/>
    <property type="match status" value="2"/>
</dbReference>
<keyword evidence="6 13" id="KW-0732">Signal</keyword>
<reference evidence="16" key="1">
    <citation type="journal article" date="2012" name="G3 (Bethesda)">
        <title>Pichia sorbitophila, an interspecies yeast hybrid reveals early steps of genome resolution following polyploidization.</title>
        <authorList>
            <person name="Leh Louis V."/>
            <person name="Despons L."/>
            <person name="Friedrich A."/>
            <person name="Martin T."/>
            <person name="Durrens P."/>
            <person name="Casaregola S."/>
            <person name="Neuveglise C."/>
            <person name="Fairhead C."/>
            <person name="Marck C."/>
            <person name="Cruz J.A."/>
            <person name="Straub M.L."/>
            <person name="Kugler V."/>
            <person name="Sacerdot C."/>
            <person name="Uzunov Z."/>
            <person name="Thierry A."/>
            <person name="Weiss S."/>
            <person name="Bleykasten C."/>
            <person name="De Montigny J."/>
            <person name="Jacques N."/>
            <person name="Jung P."/>
            <person name="Lemaire M."/>
            <person name="Mallet S."/>
            <person name="Morel G."/>
            <person name="Richard G.F."/>
            <person name="Sarkar A."/>
            <person name="Savel G."/>
            <person name="Schacherer J."/>
            <person name="Seret M.L."/>
            <person name="Talla E."/>
            <person name="Samson G."/>
            <person name="Jubin C."/>
            <person name="Poulain J."/>
            <person name="Vacherie B."/>
            <person name="Barbe V."/>
            <person name="Pelletier E."/>
            <person name="Sherman D.J."/>
            <person name="Westhof E."/>
            <person name="Weissenbach J."/>
            <person name="Baret P.V."/>
            <person name="Wincker P."/>
            <person name="Gaillardin C."/>
            <person name="Dujon B."/>
            <person name="Souciet J.L."/>
        </authorList>
    </citation>
    <scope>NUCLEOTIDE SEQUENCE [LARGE SCALE GENOMIC DNA]</scope>
    <source>
        <strain evidence="16">CBS 270.75 / DBVPG 7215 / KCTC 17166 / NRRL Y-17582</strain>
    </source>
</reference>
<dbReference type="Gene3D" id="1.20.120.20">
    <property type="entry name" value="Apolipoprotein"/>
    <property type="match status" value="1"/>
</dbReference>
<dbReference type="OMA" id="LSICEFQ"/>
<name>G8JRY4_ERECY</name>
<keyword evidence="14" id="KW-0175">Coiled coil</keyword>
<dbReference type="eggNOG" id="ENOG502QVCQ">
    <property type="taxonomic scope" value="Eukaryota"/>
</dbReference>
<dbReference type="AlphaFoldDB" id="G8JRY4"/>
<keyword evidence="10" id="KW-0325">Glycoprotein</keyword>
<dbReference type="RefSeq" id="XP_003645720.1">
    <property type="nucleotide sequence ID" value="XM_003645672.1"/>
</dbReference>
<protein>
    <recommendedName>
        <fullName evidence="3 13">Nuclear fusion protein KAR5</fullName>
    </recommendedName>
    <alternativeName>
        <fullName evidence="12 13">Karyogamy protein 5</fullName>
    </alternativeName>
</protein>
<evidence type="ECO:0000256" key="3">
    <source>
        <dbReference type="ARBA" id="ARBA00021601"/>
    </source>
</evidence>
<evidence type="ECO:0000256" key="14">
    <source>
        <dbReference type="SAM" id="Coils"/>
    </source>
</evidence>
<evidence type="ECO:0000256" key="6">
    <source>
        <dbReference type="ARBA" id="ARBA00022729"/>
    </source>
</evidence>
<evidence type="ECO:0000256" key="10">
    <source>
        <dbReference type="ARBA" id="ARBA00023180"/>
    </source>
</evidence>
<keyword evidence="5 13" id="KW-0812">Transmembrane</keyword>
<dbReference type="SUPFAM" id="SSF58113">
    <property type="entry name" value="Apolipoprotein A-I"/>
    <property type="match status" value="1"/>
</dbReference>
<dbReference type="KEGG" id="erc:Ecym_3417"/>
<feature type="transmembrane region" description="Helical" evidence="13">
    <location>
        <begin position="423"/>
        <end position="441"/>
    </location>
</feature>
<keyword evidence="11 13" id="KW-0539">Nucleus</keyword>
<dbReference type="GO" id="GO:0031965">
    <property type="term" value="C:nuclear membrane"/>
    <property type="evidence" value="ECO:0007669"/>
    <property type="project" value="UniProtKB-SubCell"/>
</dbReference>
<gene>
    <name evidence="15" type="ordered locus">Ecym_3417</name>
</gene>
<dbReference type="FunCoup" id="G8JRY4">
    <property type="interactions" value="39"/>
</dbReference>
<keyword evidence="4 13" id="KW-0415">Karyogamy</keyword>
<evidence type="ECO:0000256" key="1">
    <source>
        <dbReference type="ARBA" id="ARBA00003389"/>
    </source>
</evidence>
<evidence type="ECO:0000256" key="4">
    <source>
        <dbReference type="ARBA" id="ARBA00022459"/>
    </source>
</evidence>
<evidence type="ECO:0000256" key="2">
    <source>
        <dbReference type="ARBA" id="ARBA00010473"/>
    </source>
</evidence>
<evidence type="ECO:0000256" key="8">
    <source>
        <dbReference type="ARBA" id="ARBA00022989"/>
    </source>
</evidence>
<dbReference type="GO" id="GO:0048288">
    <property type="term" value="P:nuclear membrane fusion involved in karyogamy"/>
    <property type="evidence" value="ECO:0007669"/>
    <property type="project" value="UniProtKB-UniRule"/>
</dbReference>
<comment type="similarity">
    <text evidence="2 13">Belongs to the KAR5 family.</text>
</comment>
<dbReference type="PANTHER" id="PTHR28012">
    <property type="entry name" value="NUCLEAR FUSION PROTEIN KAR5"/>
    <property type="match status" value="1"/>
</dbReference>
<keyword evidence="7 13" id="KW-0256">Endoplasmic reticulum</keyword>
<dbReference type="OrthoDB" id="5311848at2759"/>
<keyword evidence="9 13" id="KW-0472">Membrane</keyword>